<keyword evidence="5" id="KW-0547">Nucleotide-binding</keyword>
<dbReference type="GO" id="GO:0016020">
    <property type="term" value="C:membrane"/>
    <property type="evidence" value="ECO:0007669"/>
    <property type="project" value="InterPro"/>
</dbReference>
<dbReference type="PANTHER" id="PTHR24421">
    <property type="entry name" value="NITRATE/NITRITE SENSOR PROTEIN NARX-RELATED"/>
    <property type="match status" value="1"/>
</dbReference>
<dbReference type="CDD" id="cd16917">
    <property type="entry name" value="HATPase_UhpB-NarQ-NarX-like"/>
    <property type="match status" value="1"/>
</dbReference>
<dbReference type="InterPro" id="IPR050482">
    <property type="entry name" value="Sensor_HK_TwoCompSys"/>
</dbReference>
<name>A0AAU7DQW1_9MICO</name>
<dbReference type="EMBL" id="CP146203">
    <property type="protein sequence ID" value="XBH20329.1"/>
    <property type="molecule type" value="Genomic_DNA"/>
</dbReference>
<organism evidence="11">
    <name type="scientific">Jonesiaceae bacterium BS-20</name>
    <dbReference type="NCBI Taxonomy" id="3120821"/>
    <lineage>
        <taxon>Bacteria</taxon>
        <taxon>Bacillati</taxon>
        <taxon>Actinomycetota</taxon>
        <taxon>Actinomycetes</taxon>
        <taxon>Micrococcales</taxon>
        <taxon>Jonesiaceae</taxon>
    </lineage>
</organism>
<feature type="domain" description="Signal transduction histidine kinase subgroup 3 dimerisation and phosphoacceptor" evidence="10">
    <location>
        <begin position="95"/>
        <end position="158"/>
    </location>
</feature>
<gene>
    <name evidence="11" type="ORF">V5R04_08690</name>
</gene>
<keyword evidence="9" id="KW-0472">Membrane</keyword>
<evidence type="ECO:0000256" key="2">
    <source>
        <dbReference type="ARBA" id="ARBA00012438"/>
    </source>
</evidence>
<evidence type="ECO:0000256" key="9">
    <source>
        <dbReference type="SAM" id="Phobius"/>
    </source>
</evidence>
<dbReference type="GO" id="GO:0046983">
    <property type="term" value="F:protein dimerization activity"/>
    <property type="evidence" value="ECO:0007669"/>
    <property type="project" value="InterPro"/>
</dbReference>
<dbReference type="GO" id="GO:0005524">
    <property type="term" value="F:ATP binding"/>
    <property type="evidence" value="ECO:0007669"/>
    <property type="project" value="UniProtKB-KW"/>
</dbReference>
<dbReference type="GO" id="GO:0000155">
    <property type="term" value="F:phosphorelay sensor kinase activity"/>
    <property type="evidence" value="ECO:0007669"/>
    <property type="project" value="InterPro"/>
</dbReference>
<dbReference type="SUPFAM" id="SSF55874">
    <property type="entry name" value="ATPase domain of HSP90 chaperone/DNA topoisomerase II/histidine kinase"/>
    <property type="match status" value="1"/>
</dbReference>
<dbReference type="Gene3D" id="1.20.5.1930">
    <property type="match status" value="1"/>
</dbReference>
<evidence type="ECO:0000256" key="8">
    <source>
        <dbReference type="ARBA" id="ARBA00023012"/>
    </source>
</evidence>
<evidence type="ECO:0000256" key="5">
    <source>
        <dbReference type="ARBA" id="ARBA00022741"/>
    </source>
</evidence>
<evidence type="ECO:0000256" key="6">
    <source>
        <dbReference type="ARBA" id="ARBA00022777"/>
    </source>
</evidence>
<dbReference type="EC" id="2.7.13.3" evidence="2"/>
<keyword evidence="3" id="KW-0597">Phosphoprotein</keyword>
<keyword evidence="9" id="KW-0812">Transmembrane</keyword>
<proteinExistence type="predicted"/>
<evidence type="ECO:0000259" key="10">
    <source>
        <dbReference type="Pfam" id="PF07730"/>
    </source>
</evidence>
<dbReference type="PANTHER" id="PTHR24421:SF10">
    <property type="entry name" value="NITRATE_NITRITE SENSOR PROTEIN NARQ"/>
    <property type="match status" value="1"/>
</dbReference>
<dbReference type="InterPro" id="IPR011712">
    <property type="entry name" value="Sig_transdc_His_kin_sub3_dim/P"/>
</dbReference>
<evidence type="ECO:0000256" key="3">
    <source>
        <dbReference type="ARBA" id="ARBA00022553"/>
    </source>
</evidence>
<keyword evidence="4" id="KW-0808">Transferase</keyword>
<keyword evidence="6 11" id="KW-0418">Kinase</keyword>
<evidence type="ECO:0000313" key="11">
    <source>
        <dbReference type="EMBL" id="XBH20329.1"/>
    </source>
</evidence>
<keyword evidence="8" id="KW-0902">Two-component regulatory system</keyword>
<accession>A0AAU7DQW1</accession>
<evidence type="ECO:0000256" key="7">
    <source>
        <dbReference type="ARBA" id="ARBA00022840"/>
    </source>
</evidence>
<reference evidence="11" key="1">
    <citation type="submission" date="2024-02" db="EMBL/GenBank/DDBJ databases">
        <title>Tomenella chthoni gen. nov. sp. nov., a member of the family Jonesiaceae isolated from bat guano.</title>
        <authorList>
            <person name="Miller S.L."/>
            <person name="King J."/>
            <person name="Sankaranarayanan K."/>
            <person name="Lawson P.A."/>
        </authorList>
    </citation>
    <scope>NUCLEOTIDE SEQUENCE</scope>
    <source>
        <strain evidence="11">BS-20</strain>
    </source>
</reference>
<dbReference type="AlphaFoldDB" id="A0AAU7DQW1"/>
<comment type="catalytic activity">
    <reaction evidence="1">
        <text>ATP + protein L-histidine = ADP + protein N-phospho-L-histidine.</text>
        <dbReference type="EC" id="2.7.13.3"/>
    </reaction>
</comment>
<evidence type="ECO:0000256" key="4">
    <source>
        <dbReference type="ARBA" id="ARBA00022679"/>
    </source>
</evidence>
<evidence type="ECO:0000256" key="1">
    <source>
        <dbReference type="ARBA" id="ARBA00000085"/>
    </source>
</evidence>
<dbReference type="Gene3D" id="3.30.565.10">
    <property type="entry name" value="Histidine kinase-like ATPase, C-terminal domain"/>
    <property type="match status" value="1"/>
</dbReference>
<dbReference type="Pfam" id="PF07730">
    <property type="entry name" value="HisKA_3"/>
    <property type="match status" value="1"/>
</dbReference>
<sequence length="296" mass="32580">MFWSTGVGLVTGLTLFLDWNRPLERSVFTSGNAEDGFLSLVWWGYLLLWLGMFVISVGAGLIRRFKESAQQASQNADQQHLVAATLRTELSRKEERELIAREMHDTVAHQLSLISMQAGVLEVTTSDPDVPDSARQMRKSVHRALDEMRSLITSLRDSESGGYTGSAPGFTELDALIAEARLAGAQVEFERSIDSAGIPAPRLTTGVYRIVQESLTNAIKYGSDDPIFVRIFGTQTMGISIEVVNTVDHGPKSHTSGARAGLPGMQERATMLGGTFEYQCIGPFWRITAKLPWSEQ</sequence>
<keyword evidence="7" id="KW-0067">ATP-binding</keyword>
<feature type="transmembrane region" description="Helical" evidence="9">
    <location>
        <begin position="41"/>
        <end position="62"/>
    </location>
</feature>
<protein>
    <recommendedName>
        <fullName evidence="2">histidine kinase</fullName>
        <ecNumber evidence="2">2.7.13.3</ecNumber>
    </recommendedName>
</protein>
<keyword evidence="9" id="KW-1133">Transmembrane helix</keyword>
<dbReference type="InterPro" id="IPR036890">
    <property type="entry name" value="HATPase_C_sf"/>
</dbReference>